<dbReference type="GO" id="GO:0003676">
    <property type="term" value="F:nucleic acid binding"/>
    <property type="evidence" value="ECO:0007669"/>
    <property type="project" value="InterPro"/>
</dbReference>
<keyword evidence="2" id="KW-1185">Reference proteome</keyword>
<gene>
    <name evidence="1" type="ORF">M569_16822</name>
</gene>
<organism evidence="1 2">
    <name type="scientific">Genlisea aurea</name>
    <dbReference type="NCBI Taxonomy" id="192259"/>
    <lineage>
        <taxon>Eukaryota</taxon>
        <taxon>Viridiplantae</taxon>
        <taxon>Streptophyta</taxon>
        <taxon>Embryophyta</taxon>
        <taxon>Tracheophyta</taxon>
        <taxon>Spermatophyta</taxon>
        <taxon>Magnoliopsida</taxon>
        <taxon>eudicotyledons</taxon>
        <taxon>Gunneridae</taxon>
        <taxon>Pentapetalae</taxon>
        <taxon>asterids</taxon>
        <taxon>lamiids</taxon>
        <taxon>Lamiales</taxon>
        <taxon>Lentibulariaceae</taxon>
        <taxon>Genlisea</taxon>
    </lineage>
</organism>
<accession>S8BTS8</accession>
<dbReference type="InterPro" id="IPR036397">
    <property type="entry name" value="RNaseH_sf"/>
</dbReference>
<evidence type="ECO:0000313" key="1">
    <source>
        <dbReference type="EMBL" id="EPS57995.1"/>
    </source>
</evidence>
<evidence type="ECO:0000313" key="2">
    <source>
        <dbReference type="Proteomes" id="UP000015453"/>
    </source>
</evidence>
<protein>
    <recommendedName>
        <fullName evidence="3">4'-phosphopantetheinyl transferase domain-containing protein</fullName>
    </recommendedName>
</protein>
<dbReference type="EMBL" id="AUSU01009641">
    <property type="protein sequence ID" value="EPS57995.1"/>
    <property type="molecule type" value="Genomic_DNA"/>
</dbReference>
<dbReference type="AlphaFoldDB" id="S8BTS8"/>
<comment type="caution">
    <text evidence="1">The sequence shown here is derived from an EMBL/GenBank/DDBJ whole genome shotgun (WGS) entry which is preliminary data.</text>
</comment>
<dbReference type="Gene3D" id="3.30.420.10">
    <property type="entry name" value="Ribonuclease H-like superfamily/Ribonuclease H"/>
    <property type="match status" value="1"/>
</dbReference>
<name>S8BTS8_9LAMI</name>
<dbReference type="Proteomes" id="UP000015453">
    <property type="component" value="Unassembled WGS sequence"/>
</dbReference>
<sequence length="75" mass="8398">MQRAMARGLAHQGCTRSQLQRNIHLWCLWSSKEALWQAVESAIAQIPPAFVQHLYASIPSRLQAVIDAVGGHTKY</sequence>
<proteinExistence type="predicted"/>
<dbReference type="OrthoDB" id="3242359at2759"/>
<reference evidence="1 2" key="1">
    <citation type="journal article" date="2013" name="BMC Genomics">
        <title>The miniature genome of a carnivorous plant Genlisea aurea contains a low number of genes and short non-coding sequences.</title>
        <authorList>
            <person name="Leushkin E.V."/>
            <person name="Sutormin R.A."/>
            <person name="Nabieva E.R."/>
            <person name="Penin A.A."/>
            <person name="Kondrashov A.S."/>
            <person name="Logacheva M.D."/>
        </authorList>
    </citation>
    <scope>NUCLEOTIDE SEQUENCE [LARGE SCALE GENOMIC DNA]</scope>
</reference>
<evidence type="ECO:0008006" key="3">
    <source>
        <dbReference type="Google" id="ProtNLM"/>
    </source>
</evidence>